<evidence type="ECO:0000313" key="3">
    <source>
        <dbReference type="EMBL" id="MCG7505097.1"/>
    </source>
</evidence>
<dbReference type="Gene3D" id="3.40.50.720">
    <property type="entry name" value="NAD(P)-binding Rossmann-like Domain"/>
    <property type="match status" value="1"/>
</dbReference>
<dbReference type="InterPro" id="IPR013154">
    <property type="entry name" value="ADH-like_N"/>
</dbReference>
<dbReference type="InterPro" id="IPR013149">
    <property type="entry name" value="ADH-like_C"/>
</dbReference>
<dbReference type="SMART" id="SM00829">
    <property type="entry name" value="PKS_ER"/>
    <property type="match status" value="1"/>
</dbReference>
<dbReference type="Pfam" id="PF00107">
    <property type="entry name" value="ADH_zinc_N"/>
    <property type="match status" value="1"/>
</dbReference>
<dbReference type="EMBL" id="JAKREW010000005">
    <property type="protein sequence ID" value="MCG7505097.1"/>
    <property type="molecule type" value="Genomic_DNA"/>
</dbReference>
<evidence type="ECO:0000256" key="1">
    <source>
        <dbReference type="ARBA" id="ARBA00022857"/>
    </source>
</evidence>
<protein>
    <submittedName>
        <fullName evidence="3">NADP-dependent oxidoreductase</fullName>
    </submittedName>
</protein>
<dbReference type="InterPro" id="IPR051603">
    <property type="entry name" value="Zinc-ADH_QOR/CCCR"/>
</dbReference>
<dbReference type="SUPFAM" id="SSF50129">
    <property type="entry name" value="GroES-like"/>
    <property type="match status" value="1"/>
</dbReference>
<accession>A0ABS9QCE9</accession>
<dbReference type="PANTHER" id="PTHR44154">
    <property type="entry name" value="QUINONE OXIDOREDUCTASE"/>
    <property type="match status" value="1"/>
</dbReference>
<proteinExistence type="predicted"/>
<evidence type="ECO:0000259" key="2">
    <source>
        <dbReference type="SMART" id="SM00829"/>
    </source>
</evidence>
<dbReference type="Gene3D" id="3.90.180.10">
    <property type="entry name" value="Medium-chain alcohol dehydrogenases, catalytic domain"/>
    <property type="match status" value="1"/>
</dbReference>
<organism evidence="3 4">
    <name type="scientific">Mesorhizobium retamae</name>
    <dbReference type="NCBI Taxonomy" id="2912854"/>
    <lineage>
        <taxon>Bacteria</taxon>
        <taxon>Pseudomonadati</taxon>
        <taxon>Pseudomonadota</taxon>
        <taxon>Alphaproteobacteria</taxon>
        <taxon>Hyphomicrobiales</taxon>
        <taxon>Phyllobacteriaceae</taxon>
        <taxon>Mesorhizobium</taxon>
    </lineage>
</organism>
<dbReference type="InterPro" id="IPR011032">
    <property type="entry name" value="GroES-like_sf"/>
</dbReference>
<comment type="caution">
    <text evidence="3">The sequence shown here is derived from an EMBL/GenBank/DDBJ whole genome shotgun (WGS) entry which is preliminary data.</text>
</comment>
<sequence>MTNAKLDTMRAAAIDRFGGAEQITVQTVPVPEIGPRDVLIEVEVAGVASWDAVEREGHYDGAFGMPSTFPYILGWDGAGTVAAIGSEIHRFKKGDRVYAATMPLPKGGTYATYAATDAANVSLIPSGLSIEQAGVMGWDALTALSGLEEIGLKQGEAVMIFGASGGIGHMAVQLAKRRGARVFAVASGDDGTALARRLGADATVNGREGDVMVAAREFAPGGFDAALVTAGGEAADRALLSVRDGGRVACPDGVMPYPTIRSGVELIRYNGARSQAATDKLNRLIESGPFDVHIARTFPFDQVVDAHRMLATHYLGKLALRVK</sequence>
<evidence type="ECO:0000313" key="4">
    <source>
        <dbReference type="Proteomes" id="UP001201701"/>
    </source>
</evidence>
<dbReference type="InterPro" id="IPR020843">
    <property type="entry name" value="ER"/>
</dbReference>
<dbReference type="PANTHER" id="PTHR44154:SF1">
    <property type="entry name" value="QUINONE OXIDOREDUCTASE"/>
    <property type="match status" value="1"/>
</dbReference>
<dbReference type="Pfam" id="PF08240">
    <property type="entry name" value="ADH_N"/>
    <property type="match status" value="1"/>
</dbReference>
<dbReference type="InterPro" id="IPR036291">
    <property type="entry name" value="NAD(P)-bd_dom_sf"/>
</dbReference>
<feature type="domain" description="Enoyl reductase (ER)" evidence="2">
    <location>
        <begin position="18"/>
        <end position="320"/>
    </location>
</feature>
<name>A0ABS9QCE9_9HYPH</name>
<dbReference type="CDD" id="cd05289">
    <property type="entry name" value="MDR_like_2"/>
    <property type="match status" value="1"/>
</dbReference>
<keyword evidence="4" id="KW-1185">Reference proteome</keyword>
<dbReference type="Proteomes" id="UP001201701">
    <property type="component" value="Unassembled WGS sequence"/>
</dbReference>
<keyword evidence="1" id="KW-0521">NADP</keyword>
<dbReference type="RefSeq" id="WP_239363674.1">
    <property type="nucleotide sequence ID" value="NZ_JAKREW010000005.1"/>
</dbReference>
<dbReference type="SUPFAM" id="SSF51735">
    <property type="entry name" value="NAD(P)-binding Rossmann-fold domains"/>
    <property type="match status" value="1"/>
</dbReference>
<gene>
    <name evidence="3" type="ORF">L4923_08685</name>
</gene>
<reference evidence="3 4" key="1">
    <citation type="submission" date="2022-02" db="EMBL/GenBank/DDBJ databases">
        <title>Draft genome sequence of Mezorhizobium retamae strain IRAMC:0171 isolated from Retama raetam nodules.</title>
        <authorList>
            <person name="Bengaied R."/>
            <person name="Sbissi I."/>
            <person name="Huber K."/>
            <person name="Ghodbane F."/>
            <person name="Nouioui I."/>
            <person name="Tarhouni M."/>
            <person name="Gtari M."/>
        </authorList>
    </citation>
    <scope>NUCLEOTIDE SEQUENCE [LARGE SCALE GENOMIC DNA]</scope>
    <source>
        <strain evidence="3 4">IRAMC:0171</strain>
    </source>
</reference>